<dbReference type="Gene3D" id="2.70.70.10">
    <property type="entry name" value="Glucose Permease (Domain IIA)"/>
    <property type="match status" value="1"/>
</dbReference>
<dbReference type="AlphaFoldDB" id="A0A451D682"/>
<proteinExistence type="predicted"/>
<dbReference type="SUPFAM" id="SSF51261">
    <property type="entry name" value="Duplicated hybrid motif"/>
    <property type="match status" value="1"/>
</dbReference>
<name>A0A451D682_9GAMM</name>
<gene>
    <name evidence="5" type="primary">crr</name>
    <name evidence="5" type="ORF">BUCICURV3402_039</name>
</gene>
<dbReference type="RefSeq" id="WP_154029105.1">
    <property type="nucleotide sequence ID" value="NZ_LR217710.1"/>
</dbReference>
<dbReference type="OrthoDB" id="6554000at2"/>
<keyword evidence="2" id="KW-0762">Sugar transport</keyword>
<evidence type="ECO:0000256" key="3">
    <source>
        <dbReference type="ARBA" id="ARBA00022679"/>
    </source>
</evidence>
<evidence type="ECO:0000256" key="2">
    <source>
        <dbReference type="ARBA" id="ARBA00022597"/>
    </source>
</evidence>
<dbReference type="Pfam" id="PF00358">
    <property type="entry name" value="PTS_EIIA_1"/>
    <property type="match status" value="1"/>
</dbReference>
<evidence type="ECO:0000256" key="1">
    <source>
        <dbReference type="ARBA" id="ARBA00022448"/>
    </source>
</evidence>
<dbReference type="Proteomes" id="UP000294344">
    <property type="component" value="Chromosome"/>
</dbReference>
<accession>A0A451D682</accession>
<protein>
    <submittedName>
        <fullName evidence="5">PTS system glucose-specific EIIA component</fullName>
    </submittedName>
</protein>
<evidence type="ECO:0000259" key="4">
    <source>
        <dbReference type="Pfam" id="PF00358"/>
    </source>
</evidence>
<dbReference type="EMBL" id="LR217710">
    <property type="protein sequence ID" value="VFP81338.1"/>
    <property type="molecule type" value="Genomic_DNA"/>
</dbReference>
<keyword evidence="3" id="KW-0808">Transferase</keyword>
<dbReference type="InterPro" id="IPR001127">
    <property type="entry name" value="PTS_EIIA_1_perm"/>
</dbReference>
<dbReference type="GO" id="GO:0009401">
    <property type="term" value="P:phosphoenolpyruvate-dependent sugar phosphotransferase system"/>
    <property type="evidence" value="ECO:0007669"/>
    <property type="project" value="InterPro"/>
</dbReference>
<evidence type="ECO:0000313" key="6">
    <source>
        <dbReference type="Proteomes" id="UP000294344"/>
    </source>
</evidence>
<organism evidence="5 6">
    <name type="scientific">Buchnera aphidicola</name>
    <name type="common">Cinara curvipes</name>
    <dbReference type="NCBI Taxonomy" id="2518975"/>
    <lineage>
        <taxon>Bacteria</taxon>
        <taxon>Pseudomonadati</taxon>
        <taxon>Pseudomonadota</taxon>
        <taxon>Gammaproteobacteria</taxon>
        <taxon>Enterobacterales</taxon>
        <taxon>Erwiniaceae</taxon>
        <taxon>Buchnera</taxon>
    </lineage>
</organism>
<dbReference type="InterPro" id="IPR011055">
    <property type="entry name" value="Dup_hybrid_motif"/>
</dbReference>
<sequence length="147" mass="17241">MKNKKYIFSPISGFIQNINETKDSLNYKKKIIIHSNNKIIVSPCDGIIKNYFPKKNNFIIQSYPNLNISVKNKYIFQKKKQAKFLSIIKKNRKICSGETIFIVNNLKKNNKFIYTQTIIEILCNRKIKKIKNSLYKVKAGITILTYI</sequence>
<evidence type="ECO:0000313" key="5">
    <source>
        <dbReference type="EMBL" id="VFP81338.1"/>
    </source>
</evidence>
<reference evidence="5 6" key="1">
    <citation type="submission" date="2019-02" db="EMBL/GenBank/DDBJ databases">
        <authorList>
            <person name="Manzano-Marin A."/>
            <person name="Manzano-Marin A."/>
        </authorList>
    </citation>
    <scope>NUCLEOTIDE SEQUENCE [LARGE SCALE GENOMIC DNA]</scope>
    <source>
        <strain evidence="5 6">BuCicurvipes</strain>
    </source>
</reference>
<dbReference type="GO" id="GO:0016740">
    <property type="term" value="F:transferase activity"/>
    <property type="evidence" value="ECO:0007669"/>
    <property type="project" value="UniProtKB-KW"/>
</dbReference>
<keyword evidence="1" id="KW-0813">Transport</keyword>
<feature type="domain" description="PTS EIIA type-1" evidence="4">
    <location>
        <begin position="6"/>
        <end position="119"/>
    </location>
</feature>